<dbReference type="GO" id="GO:0047480">
    <property type="term" value="F:UDP-N-acetylmuramoyl-tripeptide-D-alanyl-D-alanine ligase activity"/>
    <property type="evidence" value="ECO:0007669"/>
    <property type="project" value="UniProtKB-UniRule"/>
</dbReference>
<evidence type="ECO:0000259" key="12">
    <source>
        <dbReference type="Pfam" id="PF01225"/>
    </source>
</evidence>
<keyword evidence="4 10" id="KW-0547">Nucleotide-binding</keyword>
<keyword evidence="9 10" id="KW-0961">Cell wall biogenesis/degradation</keyword>
<dbReference type="NCBIfam" id="TIGR01143">
    <property type="entry name" value="murF"/>
    <property type="match status" value="1"/>
</dbReference>
<keyword evidence="3 10" id="KW-0132">Cell division</keyword>
<evidence type="ECO:0000313" key="15">
    <source>
        <dbReference type="EMBL" id="QMU98468.1"/>
    </source>
</evidence>
<feature type="domain" description="Mur ligase central" evidence="14">
    <location>
        <begin position="115"/>
        <end position="304"/>
    </location>
</feature>
<accession>A0A7D8AN92</accession>
<dbReference type="InterPro" id="IPR036615">
    <property type="entry name" value="Mur_ligase_C_dom_sf"/>
</dbReference>
<keyword evidence="6 10" id="KW-0133">Cell shape</keyword>
<dbReference type="GO" id="GO:0071555">
    <property type="term" value="P:cell wall organization"/>
    <property type="evidence" value="ECO:0007669"/>
    <property type="project" value="UniProtKB-KW"/>
</dbReference>
<keyword evidence="1 10" id="KW-0963">Cytoplasm</keyword>
<evidence type="ECO:0000256" key="10">
    <source>
        <dbReference type="HAMAP-Rule" id="MF_02019"/>
    </source>
</evidence>
<comment type="subcellular location">
    <subcellularLocation>
        <location evidence="10 11">Cytoplasm</location>
    </subcellularLocation>
</comment>
<dbReference type="Pfam" id="PF02875">
    <property type="entry name" value="Mur_ligase_C"/>
    <property type="match status" value="1"/>
</dbReference>
<gene>
    <name evidence="10" type="primary">murF</name>
    <name evidence="15" type="ORF">FVO59_15715</name>
</gene>
<evidence type="ECO:0000259" key="13">
    <source>
        <dbReference type="Pfam" id="PF02875"/>
    </source>
</evidence>
<dbReference type="Gene3D" id="3.40.1190.10">
    <property type="entry name" value="Mur-like, catalytic domain"/>
    <property type="match status" value="1"/>
</dbReference>
<evidence type="ECO:0000313" key="16">
    <source>
        <dbReference type="Proteomes" id="UP000515708"/>
    </source>
</evidence>
<dbReference type="HAMAP" id="MF_02019">
    <property type="entry name" value="MurF"/>
    <property type="match status" value="1"/>
</dbReference>
<dbReference type="GO" id="GO:0008360">
    <property type="term" value="P:regulation of cell shape"/>
    <property type="evidence" value="ECO:0007669"/>
    <property type="project" value="UniProtKB-KW"/>
</dbReference>
<dbReference type="GO" id="GO:0009252">
    <property type="term" value="P:peptidoglycan biosynthetic process"/>
    <property type="evidence" value="ECO:0007669"/>
    <property type="project" value="UniProtKB-UniRule"/>
</dbReference>
<dbReference type="Pfam" id="PF08245">
    <property type="entry name" value="Mur_ligase_M"/>
    <property type="match status" value="1"/>
</dbReference>
<dbReference type="AlphaFoldDB" id="A0A7D8AN92"/>
<dbReference type="SUPFAM" id="SSF63418">
    <property type="entry name" value="MurE/MurF N-terminal domain"/>
    <property type="match status" value="1"/>
</dbReference>
<dbReference type="Pfam" id="PF01225">
    <property type="entry name" value="Mur_ligase"/>
    <property type="match status" value="1"/>
</dbReference>
<dbReference type="GO" id="GO:0051301">
    <property type="term" value="P:cell division"/>
    <property type="evidence" value="ECO:0007669"/>
    <property type="project" value="UniProtKB-KW"/>
</dbReference>
<comment type="similarity">
    <text evidence="10">Belongs to the MurCDEF family. MurF subfamily.</text>
</comment>
<comment type="catalytic activity">
    <reaction evidence="10 11">
        <text>D-alanyl-D-alanine + UDP-N-acetyl-alpha-D-muramoyl-L-alanyl-gamma-D-glutamyl-meso-2,6-diaminopimelate + ATP = UDP-N-acetyl-alpha-D-muramoyl-L-alanyl-gamma-D-glutamyl-meso-2,6-diaminopimeloyl-D-alanyl-D-alanine + ADP + phosphate + H(+)</text>
        <dbReference type="Rhea" id="RHEA:28374"/>
        <dbReference type="ChEBI" id="CHEBI:15378"/>
        <dbReference type="ChEBI" id="CHEBI:30616"/>
        <dbReference type="ChEBI" id="CHEBI:43474"/>
        <dbReference type="ChEBI" id="CHEBI:57822"/>
        <dbReference type="ChEBI" id="CHEBI:61386"/>
        <dbReference type="ChEBI" id="CHEBI:83905"/>
        <dbReference type="ChEBI" id="CHEBI:456216"/>
        <dbReference type="EC" id="6.3.2.10"/>
    </reaction>
</comment>
<name>A0A7D8AN92_9MICO</name>
<feature type="binding site" evidence="10">
    <location>
        <begin position="117"/>
        <end position="123"/>
    </location>
    <ligand>
        <name>ATP</name>
        <dbReference type="ChEBI" id="CHEBI:30616"/>
    </ligand>
</feature>
<evidence type="ECO:0000256" key="3">
    <source>
        <dbReference type="ARBA" id="ARBA00022618"/>
    </source>
</evidence>
<comment type="pathway">
    <text evidence="10 11">Cell wall biogenesis; peptidoglycan biosynthesis.</text>
</comment>
<evidence type="ECO:0000256" key="9">
    <source>
        <dbReference type="ARBA" id="ARBA00023316"/>
    </source>
</evidence>
<dbReference type="PANTHER" id="PTHR43024">
    <property type="entry name" value="UDP-N-ACETYLMURAMOYL-TRIPEPTIDE--D-ALANYL-D-ALANINE LIGASE"/>
    <property type="match status" value="1"/>
</dbReference>
<protein>
    <recommendedName>
        <fullName evidence="10 11">UDP-N-acetylmuramoyl-tripeptide--D-alanyl-D-alanine ligase</fullName>
        <ecNumber evidence="10 11">6.3.2.10</ecNumber>
    </recommendedName>
    <alternativeName>
        <fullName evidence="10">D-alanyl-D-alanine-adding enzyme</fullName>
    </alternativeName>
</protein>
<proteinExistence type="inferred from homology"/>
<keyword evidence="7 10" id="KW-0573">Peptidoglycan synthesis</keyword>
<keyword evidence="5 10" id="KW-0067">ATP-binding</keyword>
<dbReference type="EMBL" id="CP043732">
    <property type="protein sequence ID" value="QMU98468.1"/>
    <property type="molecule type" value="Genomic_DNA"/>
</dbReference>
<feature type="domain" description="Mur ligase N-terminal catalytic" evidence="12">
    <location>
        <begin position="33"/>
        <end position="95"/>
    </location>
</feature>
<comment type="function">
    <text evidence="10 11">Involved in cell wall formation. Catalyzes the final step in the synthesis of UDP-N-acetylmuramoyl-pentapeptide, the precursor of murein.</text>
</comment>
<evidence type="ECO:0000256" key="1">
    <source>
        <dbReference type="ARBA" id="ARBA00022490"/>
    </source>
</evidence>
<evidence type="ECO:0000256" key="2">
    <source>
        <dbReference type="ARBA" id="ARBA00022598"/>
    </source>
</evidence>
<dbReference type="InterPro" id="IPR004101">
    <property type="entry name" value="Mur_ligase_C"/>
</dbReference>
<dbReference type="Gene3D" id="3.40.1390.10">
    <property type="entry name" value="MurE/MurF, N-terminal domain"/>
    <property type="match status" value="1"/>
</dbReference>
<dbReference type="InterPro" id="IPR000713">
    <property type="entry name" value="Mur_ligase_N"/>
</dbReference>
<dbReference type="SUPFAM" id="SSF53244">
    <property type="entry name" value="MurD-like peptide ligases, peptide-binding domain"/>
    <property type="match status" value="1"/>
</dbReference>
<dbReference type="GO" id="GO:0005524">
    <property type="term" value="F:ATP binding"/>
    <property type="evidence" value="ECO:0007669"/>
    <property type="project" value="UniProtKB-UniRule"/>
</dbReference>
<evidence type="ECO:0000256" key="6">
    <source>
        <dbReference type="ARBA" id="ARBA00022960"/>
    </source>
</evidence>
<dbReference type="UniPathway" id="UPA00219"/>
<dbReference type="Proteomes" id="UP000515708">
    <property type="component" value="Chromosome"/>
</dbReference>
<dbReference type="RefSeq" id="WP_182253488.1">
    <property type="nucleotide sequence ID" value="NZ_CP043732.1"/>
</dbReference>
<dbReference type="GO" id="GO:0005737">
    <property type="term" value="C:cytoplasm"/>
    <property type="evidence" value="ECO:0007669"/>
    <property type="project" value="UniProtKB-SubCell"/>
</dbReference>
<feature type="domain" description="Mur ligase C-terminal" evidence="13">
    <location>
        <begin position="328"/>
        <end position="453"/>
    </location>
</feature>
<sequence>MIALSLAEIAEILNGELRLHAADTADTVVDGVVDTDSRQMTAGSIFVAKPGEVTDGHHFVAAAAAAGAVLAIVERPVEAELTQIVVADAVAALADLAREVVARVRAAGDLRIVGITGSNGKTTTKNFLARILSDEGETVAPVRSYNNEVGAPLTMLRVTPSTRYLVSEFGAAGAGSIARLAGLVTPDVSVVLMVGLAHAGGFGGIEETAKAKSELVSAARTDGTAVLNVDDPRVWAMRRIAEERGMSVVGFGQHPDAEVRADRIEVASDGTSAVISADGEETPLRLQVLGAHHVHNALAAISAARVLGVPVRASISRLETVEIAERWRMQPMGSDRVRIINDAYNASPDSMAAALRTLAQIVAPGERTVAVLGAMSELGETAGEEHDRIGLLAVRLNIQRIVVVGADARRLYLAAVGEGSWDGEAVHLPDQDAAFEYLTHELRDGDRVLVKSSNSAGLRHLGDRLGESFS</sequence>
<dbReference type="InterPro" id="IPR013221">
    <property type="entry name" value="Mur_ligase_cen"/>
</dbReference>
<dbReference type="Gene3D" id="3.90.190.20">
    <property type="entry name" value="Mur ligase, C-terminal domain"/>
    <property type="match status" value="1"/>
</dbReference>
<evidence type="ECO:0000256" key="5">
    <source>
        <dbReference type="ARBA" id="ARBA00022840"/>
    </source>
</evidence>
<dbReference type="InterPro" id="IPR005863">
    <property type="entry name" value="UDP-N-AcMur_synth"/>
</dbReference>
<evidence type="ECO:0000256" key="8">
    <source>
        <dbReference type="ARBA" id="ARBA00023306"/>
    </source>
</evidence>
<dbReference type="PANTHER" id="PTHR43024:SF1">
    <property type="entry name" value="UDP-N-ACETYLMURAMOYL-TRIPEPTIDE--D-ALANYL-D-ALANINE LIGASE"/>
    <property type="match status" value="1"/>
</dbReference>
<evidence type="ECO:0000256" key="7">
    <source>
        <dbReference type="ARBA" id="ARBA00022984"/>
    </source>
</evidence>
<dbReference type="SUPFAM" id="SSF53623">
    <property type="entry name" value="MurD-like peptide ligases, catalytic domain"/>
    <property type="match status" value="1"/>
</dbReference>
<evidence type="ECO:0000259" key="14">
    <source>
        <dbReference type="Pfam" id="PF08245"/>
    </source>
</evidence>
<dbReference type="InterPro" id="IPR051046">
    <property type="entry name" value="MurCDEF_CellWall_CoF430Synth"/>
</dbReference>
<dbReference type="EC" id="6.3.2.10" evidence="10 11"/>
<organism evidence="15 16">
    <name type="scientific">Microbacterium esteraromaticum</name>
    <dbReference type="NCBI Taxonomy" id="57043"/>
    <lineage>
        <taxon>Bacteria</taxon>
        <taxon>Bacillati</taxon>
        <taxon>Actinomycetota</taxon>
        <taxon>Actinomycetes</taxon>
        <taxon>Micrococcales</taxon>
        <taxon>Microbacteriaceae</taxon>
        <taxon>Microbacterium</taxon>
    </lineage>
</organism>
<evidence type="ECO:0000256" key="4">
    <source>
        <dbReference type="ARBA" id="ARBA00022741"/>
    </source>
</evidence>
<dbReference type="InterPro" id="IPR035911">
    <property type="entry name" value="MurE/MurF_N"/>
</dbReference>
<dbReference type="InterPro" id="IPR036565">
    <property type="entry name" value="Mur-like_cat_sf"/>
</dbReference>
<evidence type="ECO:0000256" key="11">
    <source>
        <dbReference type="RuleBase" id="RU004136"/>
    </source>
</evidence>
<keyword evidence="2 10" id="KW-0436">Ligase</keyword>
<reference evidence="15 16" key="1">
    <citation type="journal article" date="2020" name="Front. Microbiol.">
        <title>Design of Bacterial Strain-Specific qPCR Assays Using NGS Data and Publicly Available Resources and Its Application to Track Biocontrol Strains.</title>
        <authorList>
            <person name="Hernandez I."/>
            <person name="Sant C."/>
            <person name="Martinez R."/>
            <person name="Fernandez C."/>
        </authorList>
    </citation>
    <scope>NUCLEOTIDE SEQUENCE [LARGE SCALE GENOMIC DNA]</scope>
    <source>
        <strain evidence="15 16">B24</strain>
    </source>
</reference>
<keyword evidence="8 10" id="KW-0131">Cell cycle</keyword>